<dbReference type="EMBL" id="JAACJN010000047">
    <property type="protein sequence ID" value="KAF5383439.1"/>
    <property type="molecule type" value="Genomic_DNA"/>
</dbReference>
<dbReference type="OrthoDB" id="2530165at2759"/>
<organism evidence="2 3">
    <name type="scientific">Collybiopsis confluens</name>
    <dbReference type="NCBI Taxonomy" id="2823264"/>
    <lineage>
        <taxon>Eukaryota</taxon>
        <taxon>Fungi</taxon>
        <taxon>Dikarya</taxon>
        <taxon>Basidiomycota</taxon>
        <taxon>Agaricomycotina</taxon>
        <taxon>Agaricomycetes</taxon>
        <taxon>Agaricomycetidae</taxon>
        <taxon>Agaricales</taxon>
        <taxon>Marasmiineae</taxon>
        <taxon>Omphalotaceae</taxon>
        <taxon>Collybiopsis</taxon>
    </lineage>
</organism>
<evidence type="ECO:0000313" key="3">
    <source>
        <dbReference type="Proteomes" id="UP000518752"/>
    </source>
</evidence>
<keyword evidence="3" id="KW-1185">Reference proteome</keyword>
<reference evidence="2 3" key="1">
    <citation type="journal article" date="2020" name="ISME J.">
        <title>Uncovering the hidden diversity of litter-decomposition mechanisms in mushroom-forming fungi.</title>
        <authorList>
            <person name="Floudas D."/>
            <person name="Bentzer J."/>
            <person name="Ahren D."/>
            <person name="Johansson T."/>
            <person name="Persson P."/>
            <person name="Tunlid A."/>
        </authorList>
    </citation>
    <scope>NUCLEOTIDE SEQUENCE [LARGE SCALE GENOMIC DNA]</scope>
    <source>
        <strain evidence="2 3">CBS 406.79</strain>
    </source>
</reference>
<feature type="region of interest" description="Disordered" evidence="1">
    <location>
        <begin position="191"/>
        <end position="294"/>
    </location>
</feature>
<accession>A0A8H5M7F3</accession>
<feature type="compositionally biased region" description="Acidic residues" evidence="1">
    <location>
        <begin position="214"/>
        <end position="244"/>
    </location>
</feature>
<dbReference type="AlphaFoldDB" id="A0A8H5M7F3"/>
<comment type="caution">
    <text evidence="2">The sequence shown here is derived from an EMBL/GenBank/DDBJ whole genome shotgun (WGS) entry which is preliminary data.</text>
</comment>
<evidence type="ECO:0000313" key="2">
    <source>
        <dbReference type="EMBL" id="KAF5383439.1"/>
    </source>
</evidence>
<dbReference type="Proteomes" id="UP000518752">
    <property type="component" value="Unassembled WGS sequence"/>
</dbReference>
<gene>
    <name evidence="2" type="ORF">D9757_006080</name>
</gene>
<feature type="region of interest" description="Disordered" evidence="1">
    <location>
        <begin position="37"/>
        <end position="62"/>
    </location>
</feature>
<evidence type="ECO:0000256" key="1">
    <source>
        <dbReference type="SAM" id="MobiDB-lite"/>
    </source>
</evidence>
<protein>
    <submittedName>
        <fullName evidence="2">Uncharacterized protein</fullName>
    </submittedName>
</protein>
<proteinExistence type="predicted"/>
<name>A0A8H5M7F3_9AGAR</name>
<sequence>MAASHDEAFFALPEYLQRRIDSAFFSTIRTAAISHINDGARSSEPPTKRQRLNSEDIPAAGGGGFVVEEDDHTGGGGGGFILDDQNLDSGAGFLIDNAPGNDSNGGGGFLIEESDMAIDPDSASEENARMPLSFVPRALQLLELDTEDQQVLAVFQNAASGWDRNVSTAATDVDALTVTLRDWRAVCSILLEPGTGDSGENDSEGGGGGFIPYAEDDDPSSDFDMHNEDDDDDDEAADSDDDYEPGPSSSKSSRRARSSTKADTATVGGKRHSRASRVDLDSDESELEDNSKPRLLNSRQEAACLEAFAMFFTGVESEEALQKRRIKISDIQYVSKLLGEKLKAEEMLDMLEVFSSSPDKSMSLQDFERMMVAAKLV</sequence>